<gene>
    <name evidence="1" type="ORF">K2F26_22110</name>
</gene>
<protein>
    <submittedName>
        <fullName evidence="1">Uncharacterized protein</fullName>
    </submittedName>
</protein>
<dbReference type="Proteomes" id="UP000826540">
    <property type="component" value="Chromosome"/>
</dbReference>
<evidence type="ECO:0000313" key="2">
    <source>
        <dbReference type="Proteomes" id="UP000826540"/>
    </source>
</evidence>
<dbReference type="EMBL" id="CP080598">
    <property type="protein sequence ID" value="QYX31468.1"/>
    <property type="molecule type" value="Genomic_DNA"/>
</dbReference>
<keyword evidence="2" id="KW-1185">Reference proteome</keyword>
<name>A0ABX8WYJ2_9CYAN</name>
<organism evidence="1 2">
    <name type="scientific">Sphaerospermopsis torques-reginae ITEP-024</name>
    <dbReference type="NCBI Taxonomy" id="984208"/>
    <lineage>
        <taxon>Bacteria</taxon>
        <taxon>Bacillati</taxon>
        <taxon>Cyanobacteriota</taxon>
        <taxon>Cyanophyceae</taxon>
        <taxon>Nostocales</taxon>
        <taxon>Aphanizomenonaceae</taxon>
        <taxon>Sphaerospermopsis</taxon>
        <taxon>Sphaerospermopsis torques-reginae</taxon>
    </lineage>
</organism>
<proteinExistence type="predicted"/>
<evidence type="ECO:0000313" key="1">
    <source>
        <dbReference type="EMBL" id="QYX31468.1"/>
    </source>
</evidence>
<sequence length="70" mass="7979">MKGILTLEEIGTEKQERHAIEFDFLMPLRQAVNLNDLRINDILKGPPQTMHRLSLENYKKAVEIGGIYAG</sequence>
<dbReference type="RefSeq" id="WP_220609506.1">
    <property type="nucleotide sequence ID" value="NZ_CP080598.1"/>
</dbReference>
<accession>A0ABX8WYJ2</accession>
<reference evidence="1 2" key="1">
    <citation type="journal article" date="2022" name="J. Am. Chem. Soc.">
        <title>Biosynthesis of Guanitoxin Enables Global Environmental Detection in Freshwater Cyanobacteria.</title>
        <authorList>
            <person name="Lima S.T."/>
            <person name="Fallon T.R."/>
            <person name="Cordoza J.L."/>
            <person name="Chekan J.R."/>
            <person name="Delbaje E."/>
            <person name="Hopiavuori A.R."/>
            <person name="Alvarenga D.O."/>
            <person name="Wood S.M."/>
            <person name="Luhavaya H."/>
            <person name="Baumgartner J.T."/>
            <person name="Dorr F.A."/>
            <person name="Etchegaray A."/>
            <person name="Pinto E."/>
            <person name="McKinnie S.M.K."/>
            <person name="Fiore M.F."/>
            <person name="Moore B.S."/>
        </authorList>
    </citation>
    <scope>NUCLEOTIDE SEQUENCE [LARGE SCALE GENOMIC DNA]</scope>
    <source>
        <strain evidence="1 2">ITEP-024</strain>
    </source>
</reference>